<accession>A0A1X0N0G4</accession>
<name>A0A1X0N0G4_9PSED</name>
<dbReference type="AlphaFoldDB" id="A0A1X0N0G4"/>
<dbReference type="EMBL" id="MUIO01000107">
    <property type="protein sequence ID" value="ORC56178.1"/>
    <property type="molecule type" value="Genomic_DNA"/>
</dbReference>
<evidence type="ECO:0000313" key="1">
    <source>
        <dbReference type="EMBL" id="ORC56178.1"/>
    </source>
</evidence>
<proteinExistence type="predicted"/>
<reference evidence="2" key="1">
    <citation type="submission" date="2017-02" db="EMBL/GenBank/DDBJ databases">
        <title>Pseudomonas floridae sp. nov., a novel pathogenic bacterial species isolated from tomato.</title>
        <authorList>
            <person name="Timilsina S."/>
            <person name="Vallad G.E."/>
            <person name="Jones J.B."/>
        </authorList>
    </citation>
    <scope>NUCLEOTIDE SEQUENCE [LARGE SCALE GENOMIC DNA]</scope>
    <source>
        <strain evidence="2">GEV388</strain>
    </source>
</reference>
<dbReference type="Proteomes" id="UP000192815">
    <property type="component" value="Unassembled WGS sequence"/>
</dbReference>
<organism evidence="1 2">
    <name type="scientific">Pseudomonas floridensis</name>
    <dbReference type="NCBI Taxonomy" id="1958950"/>
    <lineage>
        <taxon>Bacteria</taxon>
        <taxon>Pseudomonadati</taxon>
        <taxon>Pseudomonadota</taxon>
        <taxon>Gammaproteobacteria</taxon>
        <taxon>Pseudomonadales</taxon>
        <taxon>Pseudomonadaceae</taxon>
        <taxon>Pseudomonas</taxon>
    </lineage>
</organism>
<sequence>MENLDAFLDQAYKANSFNFLRTVDDWDYLLDKRDEDEFDALWVKHHEELTSVNFKDFSDESKIKKLREHAFKATFHMTNNSEVAGYISDDIGLLAEALSKRKMTTWLEALLSSYLSGRFPH</sequence>
<evidence type="ECO:0000313" key="2">
    <source>
        <dbReference type="Proteomes" id="UP000192815"/>
    </source>
</evidence>
<protein>
    <submittedName>
        <fullName evidence="1">Uncharacterized protein</fullName>
    </submittedName>
</protein>
<gene>
    <name evidence="1" type="ORF">BZK31_23790</name>
</gene>
<comment type="caution">
    <text evidence="1">The sequence shown here is derived from an EMBL/GenBank/DDBJ whole genome shotgun (WGS) entry which is preliminary data.</text>
</comment>
<keyword evidence="2" id="KW-1185">Reference proteome</keyword>